<name>A0A0A6P617_9GAMM</name>
<comment type="caution">
    <text evidence="1">The sequence shown here is derived from an EMBL/GenBank/DDBJ whole genome shotgun (WGS) entry which is preliminary data.</text>
</comment>
<organism evidence="1 2">
    <name type="scientific">Candidatus Thiomargarita nelsonii</name>
    <dbReference type="NCBI Taxonomy" id="1003181"/>
    <lineage>
        <taxon>Bacteria</taxon>
        <taxon>Pseudomonadati</taxon>
        <taxon>Pseudomonadota</taxon>
        <taxon>Gammaproteobacteria</taxon>
        <taxon>Thiotrichales</taxon>
        <taxon>Thiotrichaceae</taxon>
        <taxon>Thiomargarita</taxon>
    </lineage>
</organism>
<dbReference type="Proteomes" id="UP000030428">
    <property type="component" value="Unassembled WGS sequence"/>
</dbReference>
<proteinExistence type="predicted"/>
<dbReference type="AlphaFoldDB" id="A0A0A6P617"/>
<evidence type="ECO:0000313" key="2">
    <source>
        <dbReference type="Proteomes" id="UP000030428"/>
    </source>
</evidence>
<dbReference type="EMBL" id="JSZA02000120">
    <property type="protein sequence ID" value="KHD05779.1"/>
    <property type="molecule type" value="Genomic_DNA"/>
</dbReference>
<protein>
    <submittedName>
        <fullName evidence="1">Uncharacterized protein</fullName>
    </submittedName>
</protein>
<reference evidence="1 2" key="1">
    <citation type="journal article" date="2016" name="Front. Microbiol.">
        <title>Single-Cell (Meta-)Genomics of a Dimorphic Candidatus Thiomargarita nelsonii Reveals Genomic Plasticity.</title>
        <authorList>
            <person name="Flood B.E."/>
            <person name="Fliss P."/>
            <person name="Jones D.S."/>
            <person name="Dick G.J."/>
            <person name="Jain S."/>
            <person name="Kaster A.K."/>
            <person name="Winkel M."/>
            <person name="Mussmann M."/>
            <person name="Bailey J."/>
        </authorList>
    </citation>
    <scope>NUCLEOTIDE SEQUENCE [LARGE SCALE GENOMIC DNA]</scope>
    <source>
        <strain evidence="1">Hydrate Ridge</strain>
    </source>
</reference>
<evidence type="ECO:0000313" key="1">
    <source>
        <dbReference type="EMBL" id="KHD05779.1"/>
    </source>
</evidence>
<keyword evidence="2" id="KW-1185">Reference proteome</keyword>
<accession>A0A0A6P617</accession>
<sequence>MNTQLRSLIDTALKLEPLEQLGLIQAISQSLQHNYLSSKSHFGQSQTTHSKPVKNIADLRADFWPSEESADDIIKYTYQQRYEECLQK</sequence>
<gene>
    <name evidence="1" type="ORF">PN36_23790</name>
</gene>